<proteinExistence type="inferred from homology"/>
<evidence type="ECO:0000256" key="4">
    <source>
        <dbReference type="ARBA" id="ARBA00022989"/>
    </source>
</evidence>
<dbReference type="AlphaFoldDB" id="A0A7R9AGV7"/>
<feature type="region of interest" description="Disordered" evidence="7">
    <location>
        <begin position="204"/>
        <end position="244"/>
    </location>
</feature>
<feature type="compositionally biased region" description="Low complexity" evidence="7">
    <location>
        <begin position="205"/>
        <end position="222"/>
    </location>
</feature>
<dbReference type="PANTHER" id="PTHR10838:SF20">
    <property type="entry name" value="SYNAPTOGYRIN"/>
    <property type="match status" value="1"/>
</dbReference>
<dbReference type="PANTHER" id="PTHR10838">
    <property type="entry name" value="SYNAPTOGYRIN"/>
    <property type="match status" value="1"/>
</dbReference>
<comment type="similarity">
    <text evidence="2">Belongs to the synaptogyrin family.</text>
</comment>
<evidence type="ECO:0000259" key="9">
    <source>
        <dbReference type="PROSITE" id="PS51225"/>
    </source>
</evidence>
<dbReference type="InterPro" id="IPR016579">
    <property type="entry name" value="Synaptogyrin"/>
</dbReference>
<dbReference type="Proteomes" id="UP000677054">
    <property type="component" value="Unassembled WGS sequence"/>
</dbReference>
<evidence type="ECO:0000256" key="8">
    <source>
        <dbReference type="SAM" id="Phobius"/>
    </source>
</evidence>
<dbReference type="PROSITE" id="PS51225">
    <property type="entry name" value="MARVEL"/>
    <property type="match status" value="1"/>
</dbReference>
<dbReference type="EMBL" id="LR905604">
    <property type="protein sequence ID" value="CAD7253554.1"/>
    <property type="molecule type" value="Genomic_DNA"/>
</dbReference>
<keyword evidence="4 8" id="KW-1133">Transmembrane helix</keyword>
<dbReference type="InterPro" id="IPR008253">
    <property type="entry name" value="Marvel"/>
</dbReference>
<feature type="transmembrane region" description="Helical" evidence="8">
    <location>
        <begin position="159"/>
        <end position="178"/>
    </location>
</feature>
<reference evidence="10" key="1">
    <citation type="submission" date="2020-11" db="EMBL/GenBank/DDBJ databases">
        <authorList>
            <person name="Tran Van P."/>
        </authorList>
    </citation>
    <scope>NUCLEOTIDE SEQUENCE</scope>
</reference>
<dbReference type="GO" id="GO:0030672">
    <property type="term" value="C:synaptic vesicle membrane"/>
    <property type="evidence" value="ECO:0007669"/>
    <property type="project" value="TreeGrafter"/>
</dbReference>
<evidence type="ECO:0000256" key="7">
    <source>
        <dbReference type="SAM" id="MobiDB-lite"/>
    </source>
</evidence>
<feature type="domain" description="MARVEL" evidence="9">
    <location>
        <begin position="37"/>
        <end position="182"/>
    </location>
</feature>
<keyword evidence="11" id="KW-1185">Reference proteome</keyword>
<dbReference type="GO" id="GO:0031594">
    <property type="term" value="C:neuromuscular junction"/>
    <property type="evidence" value="ECO:0007669"/>
    <property type="project" value="TreeGrafter"/>
</dbReference>
<accession>A0A7R9AGV7</accession>
<organism evidence="10">
    <name type="scientific">Darwinula stevensoni</name>
    <dbReference type="NCBI Taxonomy" id="69355"/>
    <lineage>
        <taxon>Eukaryota</taxon>
        <taxon>Metazoa</taxon>
        <taxon>Ecdysozoa</taxon>
        <taxon>Arthropoda</taxon>
        <taxon>Crustacea</taxon>
        <taxon>Oligostraca</taxon>
        <taxon>Ostracoda</taxon>
        <taxon>Podocopa</taxon>
        <taxon>Podocopida</taxon>
        <taxon>Darwinulocopina</taxon>
        <taxon>Darwinuloidea</taxon>
        <taxon>Darwinulidae</taxon>
        <taxon>Darwinula</taxon>
    </lineage>
</organism>
<keyword evidence="5 6" id="KW-0472">Membrane</keyword>
<keyword evidence="3 6" id="KW-0812">Transmembrane</keyword>
<dbReference type="OrthoDB" id="10041611at2759"/>
<dbReference type="Pfam" id="PF01284">
    <property type="entry name" value="MARVEL"/>
    <property type="match status" value="1"/>
</dbReference>
<sequence length="244" mass="26148">MKLKIATCLAADEILLVHAPADEEGQAHCRASSQKGPIWDRPPGCCHPVQLFAIIVFGCVSSGGQDGDECAYNKDTNACNYGIGIGVIAFLAASLFLAGDAMFEQFSSIKTRRHFVIIDLGFSALWSFLYFVGFCYLANAWSKSTPTPDFPGTNNVQAAIAFSFFSIFTWGGSTFFAFQRYKQGADSAFGTNYDGEPGMMPPTAPYAYPGAPDPAGGYQDPPFSDQNKGSSGLGGMPAFQPPNY</sequence>
<evidence type="ECO:0000256" key="6">
    <source>
        <dbReference type="PROSITE-ProRule" id="PRU00581"/>
    </source>
</evidence>
<evidence type="ECO:0000313" key="11">
    <source>
        <dbReference type="Proteomes" id="UP000677054"/>
    </source>
</evidence>
<gene>
    <name evidence="10" type="ORF">DSTB1V02_LOCUS13302</name>
</gene>
<protein>
    <recommendedName>
        <fullName evidence="9">MARVEL domain-containing protein</fullName>
    </recommendedName>
</protein>
<evidence type="ECO:0000256" key="1">
    <source>
        <dbReference type="ARBA" id="ARBA00004141"/>
    </source>
</evidence>
<feature type="transmembrane region" description="Helical" evidence="8">
    <location>
        <begin position="115"/>
        <end position="139"/>
    </location>
</feature>
<evidence type="ECO:0000256" key="5">
    <source>
        <dbReference type="ARBA" id="ARBA00023136"/>
    </source>
</evidence>
<evidence type="ECO:0000313" key="10">
    <source>
        <dbReference type="EMBL" id="CAD7253554.1"/>
    </source>
</evidence>
<name>A0A7R9AGV7_9CRUS</name>
<evidence type="ECO:0000256" key="2">
    <source>
        <dbReference type="ARBA" id="ARBA00010252"/>
    </source>
</evidence>
<evidence type="ECO:0000256" key="3">
    <source>
        <dbReference type="ARBA" id="ARBA00022692"/>
    </source>
</evidence>
<feature type="transmembrane region" description="Helical" evidence="8">
    <location>
        <begin position="81"/>
        <end position="103"/>
    </location>
</feature>
<comment type="subcellular location">
    <subcellularLocation>
        <location evidence="1">Membrane</location>
        <topology evidence="1">Multi-pass membrane protein</topology>
    </subcellularLocation>
</comment>
<dbReference type="EMBL" id="CAJPEV010006087">
    <property type="protein sequence ID" value="CAG0903819.1"/>
    <property type="molecule type" value="Genomic_DNA"/>
</dbReference>